<accession>A0A9Q1K4A3</accession>
<feature type="compositionally biased region" description="Acidic residues" evidence="1">
    <location>
        <begin position="89"/>
        <end position="100"/>
    </location>
</feature>
<protein>
    <submittedName>
        <fullName evidence="2">Uncharacterized protein</fullName>
    </submittedName>
</protein>
<evidence type="ECO:0000313" key="3">
    <source>
        <dbReference type="Proteomes" id="UP001153076"/>
    </source>
</evidence>
<dbReference type="AlphaFoldDB" id="A0A9Q1K4A3"/>
<organism evidence="2 3">
    <name type="scientific">Carnegiea gigantea</name>
    <dbReference type="NCBI Taxonomy" id="171969"/>
    <lineage>
        <taxon>Eukaryota</taxon>
        <taxon>Viridiplantae</taxon>
        <taxon>Streptophyta</taxon>
        <taxon>Embryophyta</taxon>
        <taxon>Tracheophyta</taxon>
        <taxon>Spermatophyta</taxon>
        <taxon>Magnoliopsida</taxon>
        <taxon>eudicotyledons</taxon>
        <taxon>Gunneridae</taxon>
        <taxon>Pentapetalae</taxon>
        <taxon>Caryophyllales</taxon>
        <taxon>Cactineae</taxon>
        <taxon>Cactaceae</taxon>
        <taxon>Cactoideae</taxon>
        <taxon>Echinocereeae</taxon>
        <taxon>Carnegiea</taxon>
    </lineage>
</organism>
<reference evidence="2" key="1">
    <citation type="submission" date="2022-04" db="EMBL/GenBank/DDBJ databases">
        <title>Carnegiea gigantea Genome sequencing and assembly v2.</title>
        <authorList>
            <person name="Copetti D."/>
            <person name="Sanderson M.J."/>
            <person name="Burquez A."/>
            <person name="Wojciechowski M.F."/>
        </authorList>
    </citation>
    <scope>NUCLEOTIDE SEQUENCE</scope>
    <source>
        <strain evidence="2">SGP5-SGP5p</strain>
        <tissue evidence="2">Aerial part</tissue>
    </source>
</reference>
<feature type="region of interest" description="Disordered" evidence="1">
    <location>
        <begin position="78"/>
        <end position="132"/>
    </location>
</feature>
<gene>
    <name evidence="2" type="ORF">Cgig2_032193</name>
</gene>
<name>A0A9Q1K4A3_9CARY</name>
<evidence type="ECO:0000313" key="2">
    <source>
        <dbReference type="EMBL" id="KAJ8436372.1"/>
    </source>
</evidence>
<keyword evidence="3" id="KW-1185">Reference proteome</keyword>
<comment type="caution">
    <text evidence="2">The sequence shown here is derived from an EMBL/GenBank/DDBJ whole genome shotgun (WGS) entry which is preliminary data.</text>
</comment>
<dbReference type="EMBL" id="JAKOGI010000347">
    <property type="protein sequence ID" value="KAJ8436372.1"/>
    <property type="molecule type" value="Genomic_DNA"/>
</dbReference>
<dbReference type="Proteomes" id="UP001153076">
    <property type="component" value="Unassembled WGS sequence"/>
</dbReference>
<feature type="compositionally biased region" description="Basic and acidic residues" evidence="1">
    <location>
        <begin position="110"/>
        <end position="127"/>
    </location>
</feature>
<feature type="compositionally biased region" description="Basic and acidic residues" evidence="1">
    <location>
        <begin position="78"/>
        <end position="88"/>
    </location>
</feature>
<sequence length="348" mass="40109">MGPARYELAVAKEAAGHFELPELPQVIFWAMVLNEAERLGVLRGRTFRMMELALTKLRWNIFESWVFKTWFWEKAEPKEESSRARQQEEDSEAEKEDESLATEGATSPSDNDKHEKRCTTGEKRQRELGTSPSPFIMAFPALHDIREMADFVMESFIGRWRRATCLPYSLPEDYQDLRLRFSFPEVEGPVLDFGLPEMVQATFYATLRNDAIELGVMSGFITDDLKSTLVGLTWTCFEAWMSRTSHELREAQLRSKFQAAGATWRGQWLTKREKSRGAGERMEMILFPNFADTDQAADYVQDNFRWALRERSAPGLRPLSSDYRGLCPCFDLGVATRYAHDSHIPEMV</sequence>
<proteinExistence type="predicted"/>
<evidence type="ECO:0000256" key="1">
    <source>
        <dbReference type="SAM" id="MobiDB-lite"/>
    </source>
</evidence>